<dbReference type="InterPro" id="IPR016024">
    <property type="entry name" value="ARM-type_fold"/>
</dbReference>
<dbReference type="SMART" id="SM00567">
    <property type="entry name" value="EZ_HEAT"/>
    <property type="match status" value="3"/>
</dbReference>
<dbReference type="HOGENOM" id="CLU_068006_0_0_0"/>
<dbReference type="RefSeq" id="WP_012121887.1">
    <property type="nucleotide sequence ID" value="NC_009767.1"/>
</dbReference>
<protein>
    <submittedName>
        <fullName evidence="3">PBS lyase HEAT domain protein repeat-containing protein</fullName>
    </submittedName>
</protein>
<dbReference type="PANTHER" id="PTHR12697">
    <property type="entry name" value="PBS LYASE HEAT-LIKE PROTEIN"/>
    <property type="match status" value="1"/>
</dbReference>
<evidence type="ECO:0000313" key="4">
    <source>
        <dbReference type="Proteomes" id="UP000000263"/>
    </source>
</evidence>
<organism evidence="3 4">
    <name type="scientific">Roseiflexus castenholzii (strain DSM 13941 / HLO8)</name>
    <dbReference type="NCBI Taxonomy" id="383372"/>
    <lineage>
        <taxon>Bacteria</taxon>
        <taxon>Bacillati</taxon>
        <taxon>Chloroflexota</taxon>
        <taxon>Chloroflexia</taxon>
        <taxon>Chloroflexales</taxon>
        <taxon>Roseiflexineae</taxon>
        <taxon>Roseiflexaceae</taxon>
        <taxon>Roseiflexus</taxon>
    </lineage>
</organism>
<reference evidence="3 4" key="1">
    <citation type="submission" date="2007-08" db="EMBL/GenBank/DDBJ databases">
        <title>Complete sequence of Roseiflexus castenholzii DSM 13941.</title>
        <authorList>
            <consortium name="US DOE Joint Genome Institute"/>
            <person name="Copeland A."/>
            <person name="Lucas S."/>
            <person name="Lapidus A."/>
            <person name="Barry K."/>
            <person name="Glavina del Rio T."/>
            <person name="Dalin E."/>
            <person name="Tice H."/>
            <person name="Pitluck S."/>
            <person name="Thompson L.S."/>
            <person name="Brettin T."/>
            <person name="Bruce D."/>
            <person name="Detter J.C."/>
            <person name="Han C."/>
            <person name="Tapia R."/>
            <person name="Schmutz J."/>
            <person name="Larimer F."/>
            <person name="Land M."/>
            <person name="Hauser L."/>
            <person name="Kyrpides N."/>
            <person name="Mikhailova N."/>
            <person name="Bryant D.A."/>
            <person name="Hanada S."/>
            <person name="Tsukatani Y."/>
            <person name="Richardson P."/>
        </authorList>
    </citation>
    <scope>NUCLEOTIDE SEQUENCE [LARGE SCALE GENOMIC DNA]</scope>
    <source>
        <strain evidence="4">DSM 13941 / HLO8</strain>
    </source>
</reference>
<evidence type="ECO:0000256" key="1">
    <source>
        <dbReference type="SAM" id="MobiDB-lite"/>
    </source>
</evidence>
<dbReference type="PANTHER" id="PTHR12697:SF5">
    <property type="entry name" value="DEOXYHYPUSINE HYDROXYLASE"/>
    <property type="match status" value="1"/>
</dbReference>
<proteinExistence type="predicted"/>
<name>A7NPG7_ROSCS</name>
<keyword evidence="3" id="KW-0456">Lyase</keyword>
<feature type="compositionally biased region" description="Pro residues" evidence="1">
    <location>
        <begin position="254"/>
        <end position="275"/>
    </location>
</feature>
<dbReference type="EMBL" id="CP000804">
    <property type="protein sequence ID" value="ABU59463.1"/>
    <property type="molecule type" value="Genomic_DNA"/>
</dbReference>
<dbReference type="SUPFAM" id="SSF48371">
    <property type="entry name" value="ARM repeat"/>
    <property type="match status" value="1"/>
</dbReference>
<feature type="region of interest" description="Disordered" evidence="1">
    <location>
        <begin position="1"/>
        <end position="34"/>
    </location>
</feature>
<feature type="compositionally biased region" description="Basic and acidic residues" evidence="1">
    <location>
        <begin position="1"/>
        <end position="12"/>
    </location>
</feature>
<dbReference type="GO" id="GO:0016491">
    <property type="term" value="F:oxidoreductase activity"/>
    <property type="evidence" value="ECO:0007669"/>
    <property type="project" value="TreeGrafter"/>
</dbReference>
<sequence length="369" mass="38679">MTQPDDPKKPDDVNGSSADATDDGATDAPATARGMVQVTRTLTTPDRRVSANIANAALRQRLMTLIDALGDPGHPLHARAVDDLTALGEPAVPALIEALRTHEPWLLAYRATEALGQIGDGRAAGPLVEALRHPNSNVRWGAIRALATVGDARALLELRRVARTDRSKTSWGESVGDTARVVLEQMQSRTLLARVAELVKTAIACVLMLVSLIFAWSVLTELRDELSQVGRVEPAPVIIAPPMRTTAPQAALTPPTPVQTPTAPPAPSPPTPVPVNPSERTGIVVTSGNVRATPARLPDNVIGSVTAGDTLVFLGVTSDGAWYRVQLGSPTAPSSQIRSVDGSGWISASLVTAPADVPVETPPLPTPTP</sequence>
<keyword evidence="4" id="KW-1185">Reference proteome</keyword>
<dbReference type="STRING" id="383372.Rcas_3413"/>
<dbReference type="GO" id="GO:0016829">
    <property type="term" value="F:lyase activity"/>
    <property type="evidence" value="ECO:0007669"/>
    <property type="project" value="UniProtKB-KW"/>
</dbReference>
<dbReference type="eggNOG" id="COG1413">
    <property type="taxonomic scope" value="Bacteria"/>
</dbReference>
<evidence type="ECO:0000313" key="3">
    <source>
        <dbReference type="EMBL" id="ABU59463.1"/>
    </source>
</evidence>
<keyword evidence="2" id="KW-0812">Transmembrane</keyword>
<keyword evidence="2" id="KW-1133">Transmembrane helix</keyword>
<dbReference type="Gene3D" id="1.25.10.10">
    <property type="entry name" value="Leucine-rich Repeat Variant"/>
    <property type="match status" value="1"/>
</dbReference>
<accession>A7NPG7</accession>
<dbReference type="InterPro" id="IPR011989">
    <property type="entry name" value="ARM-like"/>
</dbReference>
<feature type="transmembrane region" description="Helical" evidence="2">
    <location>
        <begin position="198"/>
        <end position="219"/>
    </location>
</feature>
<dbReference type="Proteomes" id="UP000000263">
    <property type="component" value="Chromosome"/>
</dbReference>
<dbReference type="Gene3D" id="2.30.30.40">
    <property type="entry name" value="SH3 Domains"/>
    <property type="match status" value="1"/>
</dbReference>
<dbReference type="InterPro" id="IPR004155">
    <property type="entry name" value="PBS_lyase_HEAT"/>
</dbReference>
<dbReference type="OrthoDB" id="147662at2"/>
<gene>
    <name evidence="3" type="ordered locus">Rcas_3413</name>
</gene>
<feature type="region of interest" description="Disordered" evidence="1">
    <location>
        <begin position="247"/>
        <end position="276"/>
    </location>
</feature>
<evidence type="ECO:0000256" key="2">
    <source>
        <dbReference type="SAM" id="Phobius"/>
    </source>
</evidence>
<dbReference type="AlphaFoldDB" id="A7NPG7"/>
<keyword evidence="2" id="KW-0472">Membrane</keyword>
<dbReference type="Pfam" id="PF13646">
    <property type="entry name" value="HEAT_2"/>
    <property type="match status" value="1"/>
</dbReference>
<dbReference type="KEGG" id="rca:Rcas_3413"/>